<reference evidence="4" key="1">
    <citation type="submission" date="2020-03" db="EMBL/GenBank/DDBJ databases">
        <title>A high-quality chromosome-level genome assembly of a woody plant with both climbing and erect habits, Rhamnella rubrinervis.</title>
        <authorList>
            <person name="Lu Z."/>
            <person name="Yang Y."/>
            <person name="Zhu X."/>
            <person name="Sun Y."/>
        </authorList>
    </citation>
    <scope>NUCLEOTIDE SEQUENCE</scope>
    <source>
        <strain evidence="4">BYM</strain>
        <tissue evidence="4">Leaf</tissue>
    </source>
</reference>
<sequence length="362" mass="41244">MEFSAPVLVQSNTSLLNTHFCLLLSNQILFKGVVFKSTNLVVSPLSLHILLSLVAAGSKGRTLEQLLFFLRSTSVSYLNLLSSQIVFLASLVEGSDQNNEFLVDHGPLLSFVNGAWVDQRFKLKPSFEGIVKRSCRAQLENVDFLNKAEEALEEVNFWAENASNGLIKECLPSGSLNSETAPVLANALYFKGTWDQEFDPSRTHLRDFHLLNGQSFGVPFMTTERNVNHLYGSFDGYKVVQIPYKSGQDSRRFSMYFFLPNEKHGLPNLIQTLKFKSDFFYQQLKLMNVHLSEFWIPKFKFSFKFEASEIMKEMGLKFPFTDGEVTEMVDCLNCDKFYVSNIFHHSHIEVNEESTEAVAIFI</sequence>
<dbReference type="CDD" id="cd02043">
    <property type="entry name" value="serpinP_plants"/>
    <property type="match status" value="1"/>
</dbReference>
<dbReference type="PANTHER" id="PTHR11461:SF340">
    <property type="entry name" value="SERPIN DOMAIN-CONTAINING PROTEIN"/>
    <property type="match status" value="1"/>
</dbReference>
<dbReference type="InterPro" id="IPR042185">
    <property type="entry name" value="Serpin_sf_2"/>
</dbReference>
<feature type="domain" description="Serpin" evidence="3">
    <location>
        <begin position="27"/>
        <end position="362"/>
    </location>
</feature>
<dbReference type="GO" id="GO:0005615">
    <property type="term" value="C:extracellular space"/>
    <property type="evidence" value="ECO:0007669"/>
    <property type="project" value="InterPro"/>
</dbReference>
<comment type="similarity">
    <text evidence="1 2">Belongs to the serpin family.</text>
</comment>
<name>A0A8K0HDE8_9ROSA</name>
<organism evidence="4 5">
    <name type="scientific">Rhamnella rubrinervis</name>
    <dbReference type="NCBI Taxonomy" id="2594499"/>
    <lineage>
        <taxon>Eukaryota</taxon>
        <taxon>Viridiplantae</taxon>
        <taxon>Streptophyta</taxon>
        <taxon>Embryophyta</taxon>
        <taxon>Tracheophyta</taxon>
        <taxon>Spermatophyta</taxon>
        <taxon>Magnoliopsida</taxon>
        <taxon>eudicotyledons</taxon>
        <taxon>Gunneridae</taxon>
        <taxon>Pentapetalae</taxon>
        <taxon>rosids</taxon>
        <taxon>fabids</taxon>
        <taxon>Rosales</taxon>
        <taxon>Rhamnaceae</taxon>
        <taxon>rhamnoid group</taxon>
        <taxon>Rhamneae</taxon>
        <taxon>Rhamnella</taxon>
    </lineage>
</organism>
<accession>A0A8K0HDE8</accession>
<dbReference type="Gene3D" id="2.30.39.10">
    <property type="entry name" value="Alpha-1-antitrypsin, domain 1"/>
    <property type="match status" value="1"/>
</dbReference>
<dbReference type="InterPro" id="IPR023796">
    <property type="entry name" value="Serpin_dom"/>
</dbReference>
<dbReference type="EMBL" id="VOIH02000003">
    <property type="protein sequence ID" value="KAF3450078.1"/>
    <property type="molecule type" value="Genomic_DNA"/>
</dbReference>
<evidence type="ECO:0000256" key="1">
    <source>
        <dbReference type="ARBA" id="ARBA00009500"/>
    </source>
</evidence>
<dbReference type="InterPro" id="IPR036186">
    <property type="entry name" value="Serpin_sf"/>
</dbReference>
<dbReference type="SMART" id="SM00093">
    <property type="entry name" value="SERPIN"/>
    <property type="match status" value="1"/>
</dbReference>
<comment type="caution">
    <text evidence="4">The sequence shown here is derived from an EMBL/GenBank/DDBJ whole genome shotgun (WGS) entry which is preliminary data.</text>
</comment>
<proteinExistence type="inferred from homology"/>
<evidence type="ECO:0000313" key="5">
    <source>
        <dbReference type="Proteomes" id="UP000796880"/>
    </source>
</evidence>
<dbReference type="AlphaFoldDB" id="A0A8K0HDE8"/>
<dbReference type="Gene3D" id="3.30.497.10">
    <property type="entry name" value="Antithrombin, subunit I, domain 2"/>
    <property type="match status" value="1"/>
</dbReference>
<dbReference type="InterPro" id="IPR042178">
    <property type="entry name" value="Serpin_sf_1"/>
</dbReference>
<protein>
    <recommendedName>
        <fullName evidence="3">Serpin domain-containing protein</fullName>
    </recommendedName>
</protein>
<keyword evidence="5" id="KW-1185">Reference proteome</keyword>
<dbReference type="PANTHER" id="PTHR11461">
    <property type="entry name" value="SERINE PROTEASE INHIBITOR, SERPIN"/>
    <property type="match status" value="1"/>
</dbReference>
<dbReference type="SUPFAM" id="SSF56574">
    <property type="entry name" value="Serpins"/>
    <property type="match status" value="1"/>
</dbReference>
<dbReference type="GO" id="GO:0004867">
    <property type="term" value="F:serine-type endopeptidase inhibitor activity"/>
    <property type="evidence" value="ECO:0007669"/>
    <property type="project" value="InterPro"/>
</dbReference>
<dbReference type="InterPro" id="IPR000215">
    <property type="entry name" value="Serpin_fam"/>
</dbReference>
<evidence type="ECO:0000313" key="4">
    <source>
        <dbReference type="EMBL" id="KAF3450078.1"/>
    </source>
</evidence>
<dbReference type="Proteomes" id="UP000796880">
    <property type="component" value="Unassembled WGS sequence"/>
</dbReference>
<evidence type="ECO:0000256" key="2">
    <source>
        <dbReference type="RuleBase" id="RU000411"/>
    </source>
</evidence>
<gene>
    <name evidence="4" type="ORF">FNV43_RR06158</name>
</gene>
<dbReference type="Pfam" id="PF00079">
    <property type="entry name" value="Serpin"/>
    <property type="match status" value="1"/>
</dbReference>
<dbReference type="OrthoDB" id="1404217at2759"/>
<evidence type="ECO:0000259" key="3">
    <source>
        <dbReference type="SMART" id="SM00093"/>
    </source>
</evidence>